<protein>
    <submittedName>
        <fullName evidence="1">Uncharacterized protein</fullName>
    </submittedName>
</protein>
<evidence type="ECO:0000313" key="1">
    <source>
        <dbReference type="EMBL" id="KAG0150994.1"/>
    </source>
</evidence>
<dbReference type="AlphaFoldDB" id="A0A9P6NVK6"/>
<keyword evidence="2" id="KW-1185">Reference proteome</keyword>
<name>A0A9P6NVK6_9BASI</name>
<sequence length="272" mass="29914">MRLRLSFGLQYPGPARDCVEFEKFGYSQNWKSKLSWINTNSTKGPAYIPVHTTVSLLWKALSEIQTPKALQDLSTVSRGPLCLTKLLGTFARDPSELQAALKFPKSFVGAPTYLCGSQSFVLLSSVFKGGMTKEDTTISQAHTPALINTSPFVTPASSKPCSPSKPSLQLSSPSRELLRTLCVDSQSTSIFGSLSWLVRVFASHVWSAGGSKKIPGRSVESPAKVLETPQRSLKNYFSRGKSYRSVVYRRGSASGIRLHSFKMTRPSPLDEW</sequence>
<gene>
    <name evidence="1" type="ORF">CROQUDRAFT_104069</name>
</gene>
<dbReference type="Proteomes" id="UP000886653">
    <property type="component" value="Unassembled WGS sequence"/>
</dbReference>
<evidence type="ECO:0000313" key="2">
    <source>
        <dbReference type="Proteomes" id="UP000886653"/>
    </source>
</evidence>
<reference evidence="1" key="1">
    <citation type="submission" date="2013-11" db="EMBL/GenBank/DDBJ databases">
        <title>Genome sequence of the fusiform rust pathogen reveals effectors for host alternation and coevolution with pine.</title>
        <authorList>
            <consortium name="DOE Joint Genome Institute"/>
            <person name="Smith K."/>
            <person name="Pendleton A."/>
            <person name="Kubisiak T."/>
            <person name="Anderson C."/>
            <person name="Salamov A."/>
            <person name="Aerts A."/>
            <person name="Riley R."/>
            <person name="Clum A."/>
            <person name="Lindquist E."/>
            <person name="Ence D."/>
            <person name="Campbell M."/>
            <person name="Kronenberg Z."/>
            <person name="Feau N."/>
            <person name="Dhillon B."/>
            <person name="Hamelin R."/>
            <person name="Burleigh J."/>
            <person name="Smith J."/>
            <person name="Yandell M."/>
            <person name="Nelson C."/>
            <person name="Grigoriev I."/>
            <person name="Davis J."/>
        </authorList>
    </citation>
    <scope>NUCLEOTIDE SEQUENCE</scope>
    <source>
        <strain evidence="1">G11</strain>
    </source>
</reference>
<accession>A0A9P6NVK6</accession>
<dbReference type="EMBL" id="MU167216">
    <property type="protein sequence ID" value="KAG0150994.1"/>
    <property type="molecule type" value="Genomic_DNA"/>
</dbReference>
<organism evidence="1 2">
    <name type="scientific">Cronartium quercuum f. sp. fusiforme G11</name>
    <dbReference type="NCBI Taxonomy" id="708437"/>
    <lineage>
        <taxon>Eukaryota</taxon>
        <taxon>Fungi</taxon>
        <taxon>Dikarya</taxon>
        <taxon>Basidiomycota</taxon>
        <taxon>Pucciniomycotina</taxon>
        <taxon>Pucciniomycetes</taxon>
        <taxon>Pucciniales</taxon>
        <taxon>Coleosporiaceae</taxon>
        <taxon>Cronartium</taxon>
    </lineage>
</organism>
<proteinExistence type="predicted"/>
<comment type="caution">
    <text evidence="1">The sequence shown here is derived from an EMBL/GenBank/DDBJ whole genome shotgun (WGS) entry which is preliminary data.</text>
</comment>